<keyword evidence="8" id="KW-0378">Hydrolase</keyword>
<keyword evidence="9" id="KW-0904">Protein phosphatase</keyword>
<comment type="function">
    <text evidence="15">Protein tyrosine phosphatase which stimulates progression from G1 into S phase during mitosis. Enhances cell proliferation, cell motility and invasive activity, and promotes cancer metastasis. May be involved in the progression of cardiac hypertrophy by inhibiting intracellular calcium mobilization in response to angiotensin II.</text>
</comment>
<keyword evidence="7" id="KW-0967">Endosome</keyword>
<keyword evidence="5" id="KW-1003">Cell membrane</keyword>
<keyword evidence="6" id="KW-0488">Methylation</keyword>
<evidence type="ECO:0000256" key="1">
    <source>
        <dbReference type="ARBA" id="ARBA00004236"/>
    </source>
</evidence>
<dbReference type="GO" id="GO:0043542">
    <property type="term" value="P:endothelial cell migration"/>
    <property type="evidence" value="ECO:0007669"/>
    <property type="project" value="UniProtKB-ARBA"/>
</dbReference>
<dbReference type="PANTHER" id="PTHR23339">
    <property type="entry name" value="TYROSINE SPECIFIC PROTEIN PHOSPHATASE AND DUAL SPECIFICITY PROTEIN PHOSPHATASE"/>
    <property type="match status" value="1"/>
</dbReference>
<evidence type="ECO:0000256" key="15">
    <source>
        <dbReference type="ARBA" id="ARBA00057132"/>
    </source>
</evidence>
<evidence type="ECO:0000256" key="14">
    <source>
        <dbReference type="ARBA" id="ARBA00051722"/>
    </source>
</evidence>
<dbReference type="GO" id="GO:0005886">
    <property type="term" value="C:plasma membrane"/>
    <property type="evidence" value="ECO:0007669"/>
    <property type="project" value="UniProtKB-SubCell"/>
</dbReference>
<feature type="domain" description="Tyrosine-protein phosphatase" evidence="19">
    <location>
        <begin position="37"/>
        <end position="191"/>
    </location>
</feature>
<dbReference type="EC" id="3.1.3.48" evidence="4"/>
<comment type="subcellular location">
    <subcellularLocation>
        <location evidence="1">Cell membrane</location>
    </subcellularLocation>
    <subcellularLocation>
        <location evidence="2">Early endosome</location>
    </subcellularLocation>
</comment>
<keyword evidence="12" id="KW-0449">Lipoprotein</keyword>
<evidence type="ECO:0000256" key="12">
    <source>
        <dbReference type="ARBA" id="ARBA00023288"/>
    </source>
</evidence>
<evidence type="ECO:0000256" key="8">
    <source>
        <dbReference type="ARBA" id="ARBA00022801"/>
    </source>
</evidence>
<evidence type="ECO:0000256" key="11">
    <source>
        <dbReference type="ARBA" id="ARBA00023157"/>
    </source>
</evidence>
<dbReference type="Gene3D" id="3.90.190.10">
    <property type="entry name" value="Protein tyrosine phosphatase superfamily"/>
    <property type="match status" value="1"/>
</dbReference>
<evidence type="ECO:0000256" key="9">
    <source>
        <dbReference type="ARBA" id="ARBA00022912"/>
    </source>
</evidence>
<name>A0A8C4MSU0_EQUAS</name>
<dbReference type="Pfam" id="PF22785">
    <property type="entry name" value="Tc-R-P"/>
    <property type="match status" value="1"/>
</dbReference>
<evidence type="ECO:0000256" key="6">
    <source>
        <dbReference type="ARBA" id="ARBA00022481"/>
    </source>
</evidence>
<dbReference type="InterPro" id="IPR000387">
    <property type="entry name" value="Tyr_Pase_dom"/>
</dbReference>
<dbReference type="GO" id="GO:0009966">
    <property type="term" value="P:regulation of signal transduction"/>
    <property type="evidence" value="ECO:0007669"/>
    <property type="project" value="UniProtKB-ARBA"/>
</dbReference>
<protein>
    <recommendedName>
        <fullName evidence="17">Protein tyrosine phosphatase type IVA 3</fullName>
        <ecNumber evidence="4">3.1.3.48</ecNumber>
    </recommendedName>
    <alternativeName>
        <fullName evidence="18">Protein-tyrosine phosphatase 4a3</fullName>
    </alternativeName>
</protein>
<dbReference type="InterPro" id="IPR020422">
    <property type="entry name" value="TYR_PHOSPHATASE_DUAL_dom"/>
</dbReference>
<evidence type="ECO:0000256" key="4">
    <source>
        <dbReference type="ARBA" id="ARBA00013064"/>
    </source>
</evidence>
<reference evidence="21" key="1">
    <citation type="submission" date="2023-03" db="UniProtKB">
        <authorList>
            <consortium name="Ensembl"/>
        </authorList>
    </citation>
    <scope>IDENTIFICATION</scope>
</reference>
<dbReference type="AlphaFoldDB" id="A0A8C4MSU0"/>
<dbReference type="SUPFAM" id="SSF52799">
    <property type="entry name" value="(Phosphotyrosine protein) phosphatases II"/>
    <property type="match status" value="1"/>
</dbReference>
<sequence length="377" mass="41378">MPPSAPSSRIAMSWPYCVRCPHRMTSKVQQLIPHHSQISCWEQVGWEQPLHVASWSGPSPLDLKKYGATTVVRVCEVTYDKAPLEKDGITVVDWPFDDGAPPPGKVVEDWLSLLKAKFCDDPGSCVAVHCVAGLGRAPVLVALALIESGMKYEDAIQFIRQRGRSPRSYPLQPFGDKQKPTNLFWHLVHSASAPPGMLTHGVLESCPCDCPLRSWPALVAPVGLSQPPLLGPHGDLQAHCFLVARCSRERRPGWCRGPGATAGTAGADCRGAGAALAPATLQPHPPCVCACDMYPQPRARTVEAVLPPAPLTVAPRAQPSCSPQGRLVYQPSRQLCVHWKRRGAINSKQLTYLEKYRPKQRLRFKDPHTHRTRCCVM</sequence>
<evidence type="ECO:0000259" key="19">
    <source>
        <dbReference type="PROSITE" id="PS50054"/>
    </source>
</evidence>
<keyword evidence="13" id="KW-0636">Prenylation</keyword>
<comment type="similarity">
    <text evidence="3">Belongs to the protein-tyrosine phosphatase family.</text>
</comment>
<keyword evidence="11" id="KW-1015">Disulfide bond</keyword>
<dbReference type="PROSITE" id="PS50056">
    <property type="entry name" value="TYR_PHOSPHATASE_2"/>
    <property type="match status" value="1"/>
</dbReference>
<evidence type="ECO:0000256" key="5">
    <source>
        <dbReference type="ARBA" id="ARBA00022475"/>
    </source>
</evidence>
<evidence type="ECO:0000256" key="3">
    <source>
        <dbReference type="ARBA" id="ARBA00009580"/>
    </source>
</evidence>
<evidence type="ECO:0000256" key="18">
    <source>
        <dbReference type="ARBA" id="ARBA00082375"/>
    </source>
</evidence>
<dbReference type="GO" id="GO:0004725">
    <property type="term" value="F:protein tyrosine phosphatase activity"/>
    <property type="evidence" value="ECO:0007669"/>
    <property type="project" value="UniProtKB-EC"/>
</dbReference>
<dbReference type="FunFam" id="3.90.190.10:FF:000105">
    <property type="entry name" value="Protein tyrosine phosphatase type IVA 3"/>
    <property type="match status" value="1"/>
</dbReference>
<evidence type="ECO:0000313" key="21">
    <source>
        <dbReference type="Ensembl" id="ENSEASP00005030975.1"/>
    </source>
</evidence>
<evidence type="ECO:0000256" key="2">
    <source>
        <dbReference type="ARBA" id="ARBA00004412"/>
    </source>
</evidence>
<evidence type="ECO:0000256" key="17">
    <source>
        <dbReference type="ARBA" id="ARBA00069015"/>
    </source>
</evidence>
<dbReference type="InterPro" id="IPR029021">
    <property type="entry name" value="Prot-tyrosine_phosphatase-like"/>
</dbReference>
<dbReference type="InterPro" id="IPR050561">
    <property type="entry name" value="PTP"/>
</dbReference>
<dbReference type="GO" id="GO:0005769">
    <property type="term" value="C:early endosome"/>
    <property type="evidence" value="ECO:0007669"/>
    <property type="project" value="UniProtKB-SubCell"/>
</dbReference>
<comment type="catalytic activity">
    <reaction evidence="14">
        <text>O-phospho-L-tyrosyl-[protein] + H2O = L-tyrosyl-[protein] + phosphate</text>
        <dbReference type="Rhea" id="RHEA:10684"/>
        <dbReference type="Rhea" id="RHEA-COMP:10136"/>
        <dbReference type="Rhea" id="RHEA-COMP:20101"/>
        <dbReference type="ChEBI" id="CHEBI:15377"/>
        <dbReference type="ChEBI" id="CHEBI:43474"/>
        <dbReference type="ChEBI" id="CHEBI:46858"/>
        <dbReference type="ChEBI" id="CHEBI:61978"/>
        <dbReference type="EC" id="3.1.3.48"/>
    </reaction>
</comment>
<comment type="subunit">
    <text evidence="16">Interacts with tubulin.</text>
</comment>
<evidence type="ECO:0000256" key="7">
    <source>
        <dbReference type="ARBA" id="ARBA00022753"/>
    </source>
</evidence>
<evidence type="ECO:0000259" key="20">
    <source>
        <dbReference type="PROSITE" id="PS50056"/>
    </source>
</evidence>
<feature type="domain" description="Tyrosine specific protein phosphatases" evidence="20">
    <location>
        <begin position="108"/>
        <end position="162"/>
    </location>
</feature>
<proteinExistence type="inferred from homology"/>
<evidence type="ECO:0000256" key="16">
    <source>
        <dbReference type="ARBA" id="ARBA00064590"/>
    </source>
</evidence>
<accession>A0A8C4MSU0</accession>
<keyword evidence="10" id="KW-0472">Membrane</keyword>
<dbReference type="Ensembl" id="ENSEAST00005033676.1">
    <property type="protein sequence ID" value="ENSEASP00005030975.1"/>
    <property type="gene ID" value="ENSEASG00005021111.1"/>
</dbReference>
<evidence type="ECO:0000256" key="13">
    <source>
        <dbReference type="ARBA" id="ARBA00023289"/>
    </source>
</evidence>
<organism evidence="21">
    <name type="scientific">Equus asinus asinus</name>
    <dbReference type="NCBI Taxonomy" id="83772"/>
    <lineage>
        <taxon>Eukaryota</taxon>
        <taxon>Metazoa</taxon>
        <taxon>Chordata</taxon>
        <taxon>Craniata</taxon>
        <taxon>Vertebrata</taxon>
        <taxon>Euteleostomi</taxon>
        <taxon>Mammalia</taxon>
        <taxon>Eutheria</taxon>
        <taxon>Laurasiatheria</taxon>
        <taxon>Perissodactyla</taxon>
        <taxon>Equidae</taxon>
        <taxon>Equus</taxon>
    </lineage>
</organism>
<evidence type="ECO:0000256" key="10">
    <source>
        <dbReference type="ARBA" id="ARBA00023136"/>
    </source>
</evidence>
<dbReference type="PROSITE" id="PS50054">
    <property type="entry name" value="TYR_PHOSPHATASE_DUAL"/>
    <property type="match status" value="1"/>
</dbReference>